<dbReference type="EMBL" id="VUJU01002029">
    <property type="protein sequence ID" value="KAF0762854.1"/>
    <property type="molecule type" value="Genomic_DNA"/>
</dbReference>
<dbReference type="Proteomes" id="UP000478052">
    <property type="component" value="Unassembled WGS sequence"/>
</dbReference>
<accession>A0A6G0YXM7</accession>
<name>A0A6G0YXM7_APHCR</name>
<evidence type="ECO:0000313" key="2">
    <source>
        <dbReference type="Proteomes" id="UP000478052"/>
    </source>
</evidence>
<organism evidence="1 2">
    <name type="scientific">Aphis craccivora</name>
    <name type="common">Cowpea aphid</name>
    <dbReference type="NCBI Taxonomy" id="307492"/>
    <lineage>
        <taxon>Eukaryota</taxon>
        <taxon>Metazoa</taxon>
        <taxon>Ecdysozoa</taxon>
        <taxon>Arthropoda</taxon>
        <taxon>Hexapoda</taxon>
        <taxon>Insecta</taxon>
        <taxon>Pterygota</taxon>
        <taxon>Neoptera</taxon>
        <taxon>Paraneoptera</taxon>
        <taxon>Hemiptera</taxon>
        <taxon>Sternorrhyncha</taxon>
        <taxon>Aphidomorpha</taxon>
        <taxon>Aphidoidea</taxon>
        <taxon>Aphididae</taxon>
        <taxon>Aphidini</taxon>
        <taxon>Aphis</taxon>
        <taxon>Aphis</taxon>
    </lineage>
</organism>
<reference evidence="1 2" key="1">
    <citation type="submission" date="2019-08" db="EMBL/GenBank/DDBJ databases">
        <title>Whole genome of Aphis craccivora.</title>
        <authorList>
            <person name="Voronova N.V."/>
            <person name="Shulinski R.S."/>
            <person name="Bandarenka Y.V."/>
            <person name="Zhorov D.G."/>
            <person name="Warner D."/>
        </authorList>
    </citation>
    <scope>NUCLEOTIDE SEQUENCE [LARGE SCALE GENOMIC DNA]</scope>
    <source>
        <strain evidence="1">180601</strain>
        <tissue evidence="1">Whole Body</tissue>
    </source>
</reference>
<dbReference type="AlphaFoldDB" id="A0A6G0YXM7"/>
<sequence length="34" mass="4177">MMAKMLKVMENFRERLHMCIVRQGNHLDDIIFKK</sequence>
<gene>
    <name evidence="1" type="ORF">FWK35_00031083</name>
</gene>
<protein>
    <submittedName>
        <fullName evidence="1">Uncharacterized protein</fullName>
    </submittedName>
</protein>
<keyword evidence="2" id="KW-1185">Reference proteome</keyword>
<proteinExistence type="predicted"/>
<comment type="caution">
    <text evidence="1">The sequence shown here is derived from an EMBL/GenBank/DDBJ whole genome shotgun (WGS) entry which is preliminary data.</text>
</comment>
<evidence type="ECO:0000313" key="1">
    <source>
        <dbReference type="EMBL" id="KAF0762854.1"/>
    </source>
</evidence>